<feature type="region of interest" description="Disordered" evidence="1">
    <location>
        <begin position="303"/>
        <end position="538"/>
    </location>
</feature>
<protein>
    <submittedName>
        <fullName evidence="2">Uncharacterized protein</fullName>
    </submittedName>
</protein>
<feature type="compositionally biased region" description="Polar residues" evidence="1">
    <location>
        <begin position="528"/>
        <end position="538"/>
    </location>
</feature>
<dbReference type="AlphaFoldDB" id="A0A9K3NTZ9"/>
<proteinExistence type="predicted"/>
<reference evidence="2" key="2">
    <citation type="submission" date="2020-06" db="EMBL/GenBank/DDBJ databases">
        <title>Helianthus annuus Genome sequencing and assembly Release 2.</title>
        <authorList>
            <person name="Gouzy J."/>
            <person name="Langlade N."/>
            <person name="Munos S."/>
        </authorList>
    </citation>
    <scope>NUCLEOTIDE SEQUENCE</scope>
    <source>
        <tissue evidence="2">Leaves</tissue>
    </source>
</reference>
<dbReference type="Proteomes" id="UP000215914">
    <property type="component" value="Unassembled WGS sequence"/>
</dbReference>
<feature type="compositionally biased region" description="Basic residues" evidence="1">
    <location>
        <begin position="451"/>
        <end position="475"/>
    </location>
</feature>
<reference evidence="2" key="1">
    <citation type="journal article" date="2017" name="Nature">
        <title>The sunflower genome provides insights into oil metabolism, flowering and Asterid evolution.</title>
        <authorList>
            <person name="Badouin H."/>
            <person name="Gouzy J."/>
            <person name="Grassa C.J."/>
            <person name="Murat F."/>
            <person name="Staton S.E."/>
            <person name="Cottret L."/>
            <person name="Lelandais-Briere C."/>
            <person name="Owens G.L."/>
            <person name="Carrere S."/>
            <person name="Mayjonade B."/>
            <person name="Legrand L."/>
            <person name="Gill N."/>
            <person name="Kane N.C."/>
            <person name="Bowers J.E."/>
            <person name="Hubner S."/>
            <person name="Bellec A."/>
            <person name="Berard A."/>
            <person name="Berges H."/>
            <person name="Blanchet N."/>
            <person name="Boniface M.C."/>
            <person name="Brunel D."/>
            <person name="Catrice O."/>
            <person name="Chaidir N."/>
            <person name="Claudel C."/>
            <person name="Donnadieu C."/>
            <person name="Faraut T."/>
            <person name="Fievet G."/>
            <person name="Helmstetter N."/>
            <person name="King M."/>
            <person name="Knapp S.J."/>
            <person name="Lai Z."/>
            <person name="Le Paslier M.C."/>
            <person name="Lippi Y."/>
            <person name="Lorenzon L."/>
            <person name="Mandel J.R."/>
            <person name="Marage G."/>
            <person name="Marchand G."/>
            <person name="Marquand E."/>
            <person name="Bret-Mestries E."/>
            <person name="Morien E."/>
            <person name="Nambeesan S."/>
            <person name="Nguyen T."/>
            <person name="Pegot-Espagnet P."/>
            <person name="Pouilly N."/>
            <person name="Raftis F."/>
            <person name="Sallet E."/>
            <person name="Schiex T."/>
            <person name="Thomas J."/>
            <person name="Vandecasteele C."/>
            <person name="Vares D."/>
            <person name="Vear F."/>
            <person name="Vautrin S."/>
            <person name="Crespi M."/>
            <person name="Mangin B."/>
            <person name="Burke J.M."/>
            <person name="Salse J."/>
            <person name="Munos S."/>
            <person name="Vincourt P."/>
            <person name="Rieseberg L.H."/>
            <person name="Langlade N.B."/>
        </authorList>
    </citation>
    <scope>NUCLEOTIDE SEQUENCE</scope>
    <source>
        <tissue evidence="2">Leaves</tissue>
    </source>
</reference>
<gene>
    <name evidence="2" type="ORF">HanXRQr2_Chr03g0094601</name>
</gene>
<dbReference type="EMBL" id="MNCJ02000318">
    <property type="protein sequence ID" value="KAF5813127.1"/>
    <property type="molecule type" value="Genomic_DNA"/>
</dbReference>
<keyword evidence="3" id="KW-1185">Reference proteome</keyword>
<organism evidence="2 3">
    <name type="scientific">Helianthus annuus</name>
    <name type="common">Common sunflower</name>
    <dbReference type="NCBI Taxonomy" id="4232"/>
    <lineage>
        <taxon>Eukaryota</taxon>
        <taxon>Viridiplantae</taxon>
        <taxon>Streptophyta</taxon>
        <taxon>Embryophyta</taxon>
        <taxon>Tracheophyta</taxon>
        <taxon>Spermatophyta</taxon>
        <taxon>Magnoliopsida</taxon>
        <taxon>eudicotyledons</taxon>
        <taxon>Gunneridae</taxon>
        <taxon>Pentapetalae</taxon>
        <taxon>asterids</taxon>
        <taxon>campanulids</taxon>
        <taxon>Asterales</taxon>
        <taxon>Asteraceae</taxon>
        <taxon>Asteroideae</taxon>
        <taxon>Heliantheae alliance</taxon>
        <taxon>Heliantheae</taxon>
        <taxon>Helianthus</taxon>
    </lineage>
</organism>
<feature type="compositionally biased region" description="Pro residues" evidence="1">
    <location>
        <begin position="485"/>
        <end position="500"/>
    </location>
</feature>
<comment type="caution">
    <text evidence="2">The sequence shown here is derived from an EMBL/GenBank/DDBJ whole genome shotgun (WGS) entry which is preliminary data.</text>
</comment>
<sequence length="538" mass="62267">MLASNVQFDPSHNIFCVYDETLPKMTVFKEILPFMKRLPIQKALTNQHRVFRSHVAHFWKNAQYNEENDVINSSVSINGEDKEIIITEQLVREVLNFPDDDKSPTGFPERMVKGCMLRMGYNGPLNKANYLKECFTKSYKFFIHSVIHALSHRKGGCDVMKDYQMCMVTALVLNKKYNFSRIVFHYMKDNITSGSKSWVYPRFMQMMLDHAYPNLVKDEENDLMVLNHMDNETLIRLSKYTTNWLEPKRKTEFSGFIKDEKYEDPDPVNHLKWRNDVEMKEKSAADELTKSVEFTETRNDWYTKEEKKKRGGKRTPKVQTEEGSSSQPQKKRRKKTVETLLVDEPEEDKTEANVDRDQDQLSPETECLMKDIDDTLEAGKSASKTVVDDEDESSSDANSDIDAQVDKWIKENYDLRDKEKQKKRKRSADDDDETYVPPKDVQGVQTPPSGGRKKSTSRKRVVSPAVRKLKIKLKSKPIQELQSKPPSPPPQQPPSPPPQQLSPEHLQSPPQHPISSHIHEQPFITSPHILQTSPTTQH</sequence>
<feature type="compositionally biased region" description="Basic and acidic residues" evidence="1">
    <location>
        <begin position="404"/>
        <end position="420"/>
    </location>
</feature>
<evidence type="ECO:0000313" key="2">
    <source>
        <dbReference type="EMBL" id="KAF5813127.1"/>
    </source>
</evidence>
<evidence type="ECO:0000313" key="3">
    <source>
        <dbReference type="Proteomes" id="UP000215914"/>
    </source>
</evidence>
<feature type="compositionally biased region" description="Basic and acidic residues" evidence="1">
    <location>
        <begin position="350"/>
        <end position="359"/>
    </location>
</feature>
<accession>A0A9K3NTZ9</accession>
<feature type="compositionally biased region" description="Polar residues" evidence="1">
    <location>
        <begin position="317"/>
        <end position="328"/>
    </location>
</feature>
<evidence type="ECO:0000256" key="1">
    <source>
        <dbReference type="SAM" id="MobiDB-lite"/>
    </source>
</evidence>
<dbReference type="Gramene" id="mRNA:HanXRQr2_Chr03g0094601">
    <property type="protein sequence ID" value="mRNA:HanXRQr2_Chr03g0094601"/>
    <property type="gene ID" value="HanXRQr2_Chr03g0094601"/>
</dbReference>
<name>A0A9K3NTZ9_HELAN</name>